<dbReference type="Pfam" id="PF23242">
    <property type="entry name" value="AAA_lid_TRIP13_C"/>
    <property type="match status" value="1"/>
</dbReference>
<dbReference type="InterPro" id="IPR027417">
    <property type="entry name" value="P-loop_NTPase"/>
</dbReference>
<dbReference type="GO" id="GO:0007131">
    <property type="term" value="P:reciprocal meiotic recombination"/>
    <property type="evidence" value="ECO:0007669"/>
    <property type="project" value="TreeGrafter"/>
</dbReference>
<evidence type="ECO:0000313" key="8">
    <source>
        <dbReference type="Proteomes" id="UP000494206"/>
    </source>
</evidence>
<keyword evidence="8" id="KW-1185">Reference proteome</keyword>
<protein>
    <recommendedName>
        <fullName evidence="6">AAA+ ATPase domain-containing protein</fullName>
    </recommendedName>
</protein>
<organism evidence="7 8">
    <name type="scientific">Caenorhabditis bovis</name>
    <dbReference type="NCBI Taxonomy" id="2654633"/>
    <lineage>
        <taxon>Eukaryota</taxon>
        <taxon>Metazoa</taxon>
        <taxon>Ecdysozoa</taxon>
        <taxon>Nematoda</taxon>
        <taxon>Chromadorea</taxon>
        <taxon>Rhabditida</taxon>
        <taxon>Rhabditina</taxon>
        <taxon>Rhabditomorpha</taxon>
        <taxon>Rhabditoidea</taxon>
        <taxon>Rhabditidae</taxon>
        <taxon>Peloderinae</taxon>
        <taxon>Caenorhabditis</taxon>
    </lineage>
</organism>
<dbReference type="FunFam" id="3.40.50.300:FF:001494">
    <property type="entry name" value="Pachytene checkpoint component Pch2"/>
    <property type="match status" value="1"/>
</dbReference>
<gene>
    <name evidence="7" type="ORF">CBOVIS_LOCUS6828</name>
</gene>
<dbReference type="GO" id="GO:0005694">
    <property type="term" value="C:chromosome"/>
    <property type="evidence" value="ECO:0007669"/>
    <property type="project" value="TreeGrafter"/>
</dbReference>
<dbReference type="PANTHER" id="PTHR45991">
    <property type="entry name" value="PACHYTENE CHECKPOINT PROTEIN 2"/>
    <property type="match status" value="1"/>
</dbReference>
<dbReference type="Pfam" id="PF22107">
    <property type="entry name" value="Pch2_N"/>
    <property type="match status" value="1"/>
</dbReference>
<dbReference type="GO" id="GO:0016887">
    <property type="term" value="F:ATP hydrolysis activity"/>
    <property type="evidence" value="ECO:0007669"/>
    <property type="project" value="InterPro"/>
</dbReference>
<evidence type="ECO:0000259" key="6">
    <source>
        <dbReference type="SMART" id="SM00382"/>
    </source>
</evidence>
<dbReference type="SUPFAM" id="SSF52540">
    <property type="entry name" value="P-loop containing nucleoside triphosphate hydrolases"/>
    <property type="match status" value="1"/>
</dbReference>
<accession>A0A8S1EWT8</accession>
<feature type="domain" description="AAA+ ATPase" evidence="6">
    <location>
        <begin position="200"/>
        <end position="352"/>
    </location>
</feature>
<dbReference type="InterPro" id="IPR054330">
    <property type="entry name" value="Pch2-like_N"/>
</dbReference>
<keyword evidence="4" id="KW-0469">Meiosis</keyword>
<dbReference type="InterPro" id="IPR044539">
    <property type="entry name" value="Pch2-like"/>
</dbReference>
<dbReference type="Proteomes" id="UP000494206">
    <property type="component" value="Unassembled WGS sequence"/>
</dbReference>
<dbReference type="GO" id="GO:0005524">
    <property type="term" value="F:ATP binding"/>
    <property type="evidence" value="ECO:0007669"/>
    <property type="project" value="UniProtKB-KW"/>
</dbReference>
<dbReference type="GO" id="GO:0051598">
    <property type="term" value="P:meiotic recombination checkpoint signaling"/>
    <property type="evidence" value="ECO:0007669"/>
    <property type="project" value="TreeGrafter"/>
</dbReference>
<comment type="caution">
    <text evidence="7">The sequence shown here is derived from an EMBL/GenBank/DDBJ whole genome shotgun (WGS) entry which is preliminary data.</text>
</comment>
<keyword evidence="2 5" id="KW-0547">Nucleotide-binding</keyword>
<name>A0A8S1EWT8_9PELO</name>
<dbReference type="InterPro" id="IPR003960">
    <property type="entry name" value="ATPase_AAA_CS"/>
</dbReference>
<keyword evidence="3 5" id="KW-0067">ATP-binding</keyword>
<dbReference type="PANTHER" id="PTHR45991:SF1">
    <property type="entry name" value="PACHYTENE CHECKPOINT PROTEIN 2 HOMOLOG"/>
    <property type="match status" value="1"/>
</dbReference>
<evidence type="ECO:0000256" key="4">
    <source>
        <dbReference type="ARBA" id="ARBA00023254"/>
    </source>
</evidence>
<dbReference type="AlphaFoldDB" id="A0A8S1EWT8"/>
<evidence type="ECO:0000256" key="5">
    <source>
        <dbReference type="RuleBase" id="RU003651"/>
    </source>
</evidence>
<proteinExistence type="inferred from homology"/>
<sequence>MSETSTDTESQPEFCQMETISISDNNEAKNTSLSLHIEVRLNKKVPKSLAMEKLSEIGSFVNSQLSKSRNWKPIDLQEVCDPVSDYSDKNIKLENIIEKVLIGCNQLDDGQSLSSASEFIPSIDNCHIYKLNTDGPLSQSIGEDEDSIIGSQLWQLPCIEFESTWENLIYDSNLKNEIISYVYALLRLSEKRANPKIINVNRLIMLIGPPGTGKTSLCKGLTQHLAIRLNTKYSHSVLVEINSHSLFSKWFSESGKLVQKMFDQIDELADDPKCMVFVLIDEVESLGMCRESSSSRSEPADAIRAVNALLTQIDRIRRRENVLILCTSNLEESLDRALVDRADIVRHVGIPSHFALYSMLKSCIIELERIGIVSESNCLKLAAVEDILEEENSANLTTETKTLLGIARDAHGLSGRAISMLPALVLSKSLEDVISLDKCLKYFKQAVKERKQRAEIA</sequence>
<dbReference type="GO" id="GO:0005634">
    <property type="term" value="C:nucleus"/>
    <property type="evidence" value="ECO:0007669"/>
    <property type="project" value="TreeGrafter"/>
</dbReference>
<evidence type="ECO:0000256" key="2">
    <source>
        <dbReference type="ARBA" id="ARBA00022741"/>
    </source>
</evidence>
<dbReference type="InterPro" id="IPR003959">
    <property type="entry name" value="ATPase_AAA_core"/>
</dbReference>
<dbReference type="Gene3D" id="3.40.50.300">
    <property type="entry name" value="P-loop containing nucleotide triphosphate hydrolases"/>
    <property type="match status" value="1"/>
</dbReference>
<dbReference type="InterPro" id="IPR003593">
    <property type="entry name" value="AAA+_ATPase"/>
</dbReference>
<evidence type="ECO:0000313" key="7">
    <source>
        <dbReference type="EMBL" id="CAB3404505.1"/>
    </source>
</evidence>
<comment type="similarity">
    <text evidence="1">Belongs to the AAA ATPase family. PCH2 subfamily.</text>
</comment>
<dbReference type="EMBL" id="CADEPM010000004">
    <property type="protein sequence ID" value="CAB3404505.1"/>
    <property type="molecule type" value="Genomic_DNA"/>
</dbReference>
<dbReference type="SMART" id="SM00382">
    <property type="entry name" value="AAA"/>
    <property type="match status" value="1"/>
</dbReference>
<reference evidence="7 8" key="1">
    <citation type="submission" date="2020-04" db="EMBL/GenBank/DDBJ databases">
        <authorList>
            <person name="Laetsch R D."/>
            <person name="Stevens L."/>
            <person name="Kumar S."/>
            <person name="Blaxter L. M."/>
        </authorList>
    </citation>
    <scope>NUCLEOTIDE SEQUENCE [LARGE SCALE GENOMIC DNA]</scope>
</reference>
<evidence type="ECO:0000256" key="1">
    <source>
        <dbReference type="ARBA" id="ARBA00007271"/>
    </source>
</evidence>
<dbReference type="OrthoDB" id="10042665at2759"/>
<dbReference type="Pfam" id="PF00004">
    <property type="entry name" value="AAA"/>
    <property type="match status" value="1"/>
</dbReference>
<dbReference type="PROSITE" id="PS00674">
    <property type="entry name" value="AAA"/>
    <property type="match status" value="1"/>
</dbReference>
<evidence type="ECO:0000256" key="3">
    <source>
        <dbReference type="ARBA" id="ARBA00022840"/>
    </source>
</evidence>
<dbReference type="InterPro" id="IPR058249">
    <property type="entry name" value="Pch2_C"/>
</dbReference>